<accession>A0AAN4W0C2</accession>
<dbReference type="EMBL" id="BQKE01000002">
    <property type="protein sequence ID" value="GJM63359.1"/>
    <property type="molecule type" value="Genomic_DNA"/>
</dbReference>
<proteinExistence type="predicted"/>
<evidence type="ECO:0000313" key="2">
    <source>
        <dbReference type="Proteomes" id="UP001310022"/>
    </source>
</evidence>
<dbReference type="Proteomes" id="UP001310022">
    <property type="component" value="Unassembled WGS sequence"/>
</dbReference>
<name>A0AAN4W0C2_9BACT</name>
<reference evidence="1 2" key="1">
    <citation type="submission" date="2021-12" db="EMBL/GenBank/DDBJ databases">
        <title>Genome sequencing of bacteria with rrn-lacking chromosome and rrn-plasmid.</title>
        <authorList>
            <person name="Anda M."/>
            <person name="Iwasaki W."/>
        </authorList>
    </citation>
    <scope>NUCLEOTIDE SEQUENCE [LARGE SCALE GENOMIC DNA]</scope>
    <source>
        <strain evidence="1 2">NBRC 15940</strain>
    </source>
</reference>
<organism evidence="1 2">
    <name type="scientific">Persicobacter diffluens</name>
    <dbReference type="NCBI Taxonomy" id="981"/>
    <lineage>
        <taxon>Bacteria</taxon>
        <taxon>Pseudomonadati</taxon>
        <taxon>Bacteroidota</taxon>
        <taxon>Cytophagia</taxon>
        <taxon>Cytophagales</taxon>
        <taxon>Persicobacteraceae</taxon>
        <taxon>Persicobacter</taxon>
    </lineage>
</organism>
<gene>
    <name evidence="1" type="ORF">PEDI_39110</name>
</gene>
<sequence length="102" mass="11955">MLNFSEAKAGITNFKTKLLFQGQFYVLLKMKCRFFDHILNRLPQLYAIPNHRSPVFDQYLFNWESLAITIGKLINNLFQSSGSSRTSVNDIIFLLNFIFEKK</sequence>
<protein>
    <submittedName>
        <fullName evidence="1">Uncharacterized protein</fullName>
    </submittedName>
</protein>
<evidence type="ECO:0000313" key="1">
    <source>
        <dbReference type="EMBL" id="GJM63359.1"/>
    </source>
</evidence>
<keyword evidence="2" id="KW-1185">Reference proteome</keyword>
<dbReference type="AlphaFoldDB" id="A0AAN4W0C2"/>
<comment type="caution">
    <text evidence="1">The sequence shown here is derived from an EMBL/GenBank/DDBJ whole genome shotgun (WGS) entry which is preliminary data.</text>
</comment>